<evidence type="ECO:0000256" key="1">
    <source>
        <dbReference type="SAM" id="Phobius"/>
    </source>
</evidence>
<keyword evidence="1" id="KW-0472">Membrane</keyword>
<sequence length="65" mass="7229">MYQLTGRALSFLSGLMWSASISLSFVFGVTSNNTVWGIWGLMLILLVGLILLLRINPNPKINFTK</sequence>
<feature type="transmembrane region" description="Helical" evidence="1">
    <location>
        <begin position="36"/>
        <end position="55"/>
    </location>
</feature>
<dbReference type="AlphaFoldDB" id="A0A6J6K2T1"/>
<keyword evidence="1" id="KW-0812">Transmembrane</keyword>
<accession>A0A6J6K2T1</accession>
<name>A0A6J6K2T1_9ZZZZ</name>
<keyword evidence="1" id="KW-1133">Transmembrane helix</keyword>
<evidence type="ECO:0000313" key="2">
    <source>
        <dbReference type="EMBL" id="CAB4642169.1"/>
    </source>
</evidence>
<dbReference type="EMBL" id="CAEZWA010000054">
    <property type="protein sequence ID" value="CAB4642169.1"/>
    <property type="molecule type" value="Genomic_DNA"/>
</dbReference>
<gene>
    <name evidence="2" type="ORF">UFOPK2165_00414</name>
</gene>
<feature type="transmembrane region" description="Helical" evidence="1">
    <location>
        <begin position="9"/>
        <end position="30"/>
    </location>
</feature>
<organism evidence="2">
    <name type="scientific">freshwater metagenome</name>
    <dbReference type="NCBI Taxonomy" id="449393"/>
    <lineage>
        <taxon>unclassified sequences</taxon>
        <taxon>metagenomes</taxon>
        <taxon>ecological metagenomes</taxon>
    </lineage>
</organism>
<reference evidence="2" key="1">
    <citation type="submission" date="2020-05" db="EMBL/GenBank/DDBJ databases">
        <authorList>
            <person name="Chiriac C."/>
            <person name="Salcher M."/>
            <person name="Ghai R."/>
            <person name="Kavagutti S V."/>
        </authorList>
    </citation>
    <scope>NUCLEOTIDE SEQUENCE</scope>
</reference>
<proteinExistence type="predicted"/>
<protein>
    <submittedName>
        <fullName evidence="2">Unannotated protein</fullName>
    </submittedName>
</protein>